<gene>
    <name evidence="1" type="ORF">ENV75_03945</name>
</gene>
<comment type="caution">
    <text evidence="1">The sequence shown here is derived from an EMBL/GenBank/DDBJ whole genome shotgun (WGS) entry which is preliminary data.</text>
</comment>
<dbReference type="GO" id="GO:0016491">
    <property type="term" value="F:oxidoreductase activity"/>
    <property type="evidence" value="ECO:0007669"/>
    <property type="project" value="InterPro"/>
</dbReference>
<protein>
    <recommendedName>
        <fullName evidence="2">Glutamate synthase alpha subunit C-terminal domain-containing protein</fullName>
    </recommendedName>
</protein>
<dbReference type="SUPFAM" id="SSF69336">
    <property type="entry name" value="Alpha subunit of glutamate synthase, C-terminal domain"/>
    <property type="match status" value="1"/>
</dbReference>
<name>A0A7C4EM80_9BACT</name>
<proteinExistence type="predicted"/>
<dbReference type="InterPro" id="IPR036485">
    <property type="entry name" value="Glu_synth_asu_C_sf"/>
</dbReference>
<evidence type="ECO:0000313" key="1">
    <source>
        <dbReference type="EMBL" id="HGG99588.1"/>
    </source>
</evidence>
<organism evidence="1">
    <name type="scientific">Thermodesulfovibrio aggregans</name>
    <dbReference type="NCBI Taxonomy" id="86166"/>
    <lineage>
        <taxon>Bacteria</taxon>
        <taxon>Pseudomonadati</taxon>
        <taxon>Nitrospirota</taxon>
        <taxon>Thermodesulfovibrionia</taxon>
        <taxon>Thermodesulfovibrionales</taxon>
        <taxon>Thermodesulfovibrionaceae</taxon>
        <taxon>Thermodesulfovibrio</taxon>
    </lineage>
</organism>
<dbReference type="AlphaFoldDB" id="A0A7C4EM80"/>
<dbReference type="PANTHER" id="PTHR39673">
    <property type="entry name" value="TUNGSTEN FORMYLMETHANOFURAN DEHYDROGENASE, SUBUNIT C (FWDC)"/>
    <property type="match status" value="1"/>
</dbReference>
<dbReference type="EMBL" id="DTHO01000042">
    <property type="protein sequence ID" value="HGG99588.1"/>
    <property type="molecule type" value="Genomic_DNA"/>
</dbReference>
<sequence>MQSLIKILKKNPDLIRVESFKEKTIKRKYEKSIKYDRLTEIARQYAEFVSDTPKWKVDRYSIEKNFNFGLKISKDCSLTLNDVEKLFNNILPEYFGGGFIGFFISGTYHEIIKESDTLRLNLTVYPASISGLGFRHPCGKLEISGNKAYHVGMQITGGQIVIFGNTGNYIGKEMKEGKIIVHGNARNFIGDRMEGGSILIKGNALDAVGMRMIGGEIVIEGTAGYWIGEGSKGGVIKILLHRES</sequence>
<reference evidence="1" key="1">
    <citation type="journal article" date="2020" name="mSystems">
        <title>Genome- and Community-Level Interaction Insights into Carbon Utilization and Element Cycling Functions of Hydrothermarchaeota in Hydrothermal Sediment.</title>
        <authorList>
            <person name="Zhou Z."/>
            <person name="Liu Y."/>
            <person name="Xu W."/>
            <person name="Pan J."/>
            <person name="Luo Z.H."/>
            <person name="Li M."/>
        </authorList>
    </citation>
    <scope>NUCLEOTIDE SEQUENCE [LARGE SCALE GENOMIC DNA]</scope>
    <source>
        <strain evidence="1">SpSt-788</strain>
    </source>
</reference>
<dbReference type="PANTHER" id="PTHR39673:SF5">
    <property type="entry name" value="TUNGSTEN-CONTAINING FORMYLMETHANOFURAN DEHYDROGENASE 2 SUBUNIT C"/>
    <property type="match status" value="1"/>
</dbReference>
<dbReference type="Gene3D" id="2.160.20.60">
    <property type="entry name" value="Glutamate synthase, alpha subunit, C-terminal domain"/>
    <property type="match status" value="1"/>
</dbReference>
<evidence type="ECO:0008006" key="2">
    <source>
        <dbReference type="Google" id="ProtNLM"/>
    </source>
</evidence>
<accession>A0A7C4EM80</accession>